<dbReference type="GO" id="GO:0140571">
    <property type="term" value="F:transmembrane ascorbate ferrireductase activity"/>
    <property type="evidence" value="ECO:0007669"/>
    <property type="project" value="UniProtKB-EC"/>
</dbReference>
<evidence type="ECO:0000256" key="4">
    <source>
        <dbReference type="ARBA" id="ARBA00011738"/>
    </source>
</evidence>
<keyword evidence="16" id="KW-0325">Glycoprotein</keyword>
<evidence type="ECO:0000256" key="7">
    <source>
        <dbReference type="ARBA" id="ARBA00022692"/>
    </source>
</evidence>
<comment type="catalytic activity">
    <reaction evidence="23">
        <text>Fe(3+)(out) + L-ascorbate(in) = monodehydro-L-ascorbate radical(in) + Fe(2+)(out) + H(+)</text>
        <dbReference type="Rhea" id="RHEA:30403"/>
        <dbReference type="ChEBI" id="CHEBI:15378"/>
        <dbReference type="ChEBI" id="CHEBI:29033"/>
        <dbReference type="ChEBI" id="CHEBI:29034"/>
        <dbReference type="ChEBI" id="CHEBI:38290"/>
        <dbReference type="ChEBI" id="CHEBI:59513"/>
        <dbReference type="EC" id="7.2.1.3"/>
    </reaction>
    <physiologicalReaction direction="left-to-right" evidence="23">
        <dbReference type="Rhea" id="RHEA:30404"/>
    </physiologicalReaction>
</comment>
<keyword evidence="11" id="KW-0249">Electron transport</keyword>
<keyword evidence="10" id="KW-1278">Translocase</keyword>
<evidence type="ECO:0000256" key="16">
    <source>
        <dbReference type="ARBA" id="ARBA00023180"/>
    </source>
</evidence>
<comment type="cofactor">
    <cofactor evidence="1">
        <name>heme b</name>
        <dbReference type="ChEBI" id="CHEBI:60344"/>
    </cofactor>
</comment>
<keyword evidence="13" id="KW-0560">Oxidoreductase</keyword>
<name>A0A4W6CEW0_LATCA</name>
<keyword evidence="8" id="KW-0479">Metal-binding</keyword>
<feature type="transmembrane region" description="Helical" evidence="24">
    <location>
        <begin position="23"/>
        <end position="46"/>
    </location>
</feature>
<keyword evidence="6" id="KW-0349">Heme</keyword>
<evidence type="ECO:0000256" key="22">
    <source>
        <dbReference type="ARBA" id="ARBA00046132"/>
    </source>
</evidence>
<dbReference type="PANTHER" id="PTHR10106:SF38">
    <property type="entry name" value="LYSOSOMAL MEMBRANE ASCORBATE-DEPENDENT FERRIREDUCTASE CYB561A3"/>
    <property type="match status" value="1"/>
</dbReference>
<keyword evidence="17" id="KW-0458">Lysosome</keyword>
<keyword evidence="9" id="KW-0967">Endosome</keyword>
<keyword evidence="12 24" id="KW-1133">Transmembrane helix</keyword>
<evidence type="ECO:0000256" key="6">
    <source>
        <dbReference type="ARBA" id="ARBA00022617"/>
    </source>
</evidence>
<organism evidence="26 27">
    <name type="scientific">Lates calcarifer</name>
    <name type="common">Barramundi</name>
    <name type="synonym">Holocentrus calcarifer</name>
    <dbReference type="NCBI Taxonomy" id="8187"/>
    <lineage>
        <taxon>Eukaryota</taxon>
        <taxon>Metazoa</taxon>
        <taxon>Chordata</taxon>
        <taxon>Craniata</taxon>
        <taxon>Vertebrata</taxon>
        <taxon>Euteleostomi</taxon>
        <taxon>Actinopterygii</taxon>
        <taxon>Neopterygii</taxon>
        <taxon>Teleostei</taxon>
        <taxon>Neoteleostei</taxon>
        <taxon>Acanthomorphata</taxon>
        <taxon>Carangaria</taxon>
        <taxon>Carangaria incertae sedis</taxon>
        <taxon>Centropomidae</taxon>
        <taxon>Lates</taxon>
    </lineage>
</organism>
<dbReference type="GeneTree" id="ENSGT00950000183197"/>
<evidence type="ECO:0000256" key="24">
    <source>
        <dbReference type="SAM" id="Phobius"/>
    </source>
</evidence>
<reference evidence="26" key="2">
    <citation type="submission" date="2025-08" db="UniProtKB">
        <authorList>
            <consortium name="Ensembl"/>
        </authorList>
    </citation>
    <scope>IDENTIFICATION</scope>
</reference>
<evidence type="ECO:0000256" key="19">
    <source>
        <dbReference type="ARBA" id="ARBA00040498"/>
    </source>
</evidence>
<evidence type="ECO:0000259" key="25">
    <source>
        <dbReference type="PROSITE" id="PS50939"/>
    </source>
</evidence>
<evidence type="ECO:0000256" key="15">
    <source>
        <dbReference type="ARBA" id="ARBA00023136"/>
    </source>
</evidence>
<evidence type="ECO:0000256" key="21">
    <source>
        <dbReference type="ARBA" id="ARBA00042571"/>
    </source>
</evidence>
<keyword evidence="14" id="KW-0408">Iron</keyword>
<keyword evidence="27" id="KW-1185">Reference proteome</keyword>
<evidence type="ECO:0000256" key="17">
    <source>
        <dbReference type="ARBA" id="ARBA00023228"/>
    </source>
</evidence>
<reference evidence="27" key="1">
    <citation type="submission" date="2015-09" db="EMBL/GenBank/DDBJ databases">
        <authorList>
            <person name="Sai Rama Sridatta P."/>
        </authorList>
    </citation>
    <scope>NUCLEOTIDE SEQUENCE [LARGE SCALE GENOMIC DNA]</scope>
</reference>
<comment type="subcellular location">
    <subcellularLocation>
        <location evidence="2">Late endosome membrane</location>
        <topology evidence="2">Multi-pass membrane protein</topology>
    </subcellularLocation>
    <subcellularLocation>
        <location evidence="3">Lysosome membrane</location>
        <topology evidence="3">Multi-pass membrane protein</topology>
    </subcellularLocation>
</comment>
<evidence type="ECO:0000256" key="14">
    <source>
        <dbReference type="ARBA" id="ARBA00023004"/>
    </source>
</evidence>
<dbReference type="PANTHER" id="PTHR10106">
    <property type="entry name" value="CYTOCHROME B561-RELATED"/>
    <property type="match status" value="1"/>
</dbReference>
<dbReference type="AlphaFoldDB" id="A0A4W6CEW0"/>
<keyword evidence="5" id="KW-0813">Transport</keyword>
<dbReference type="GO" id="GO:0046872">
    <property type="term" value="F:metal ion binding"/>
    <property type="evidence" value="ECO:0007669"/>
    <property type="project" value="UniProtKB-KW"/>
</dbReference>
<dbReference type="InterPro" id="IPR006593">
    <property type="entry name" value="Cyt_b561/ferric_Rdtase_TM"/>
</dbReference>
<evidence type="ECO:0000256" key="23">
    <source>
        <dbReference type="ARBA" id="ARBA00048457"/>
    </source>
</evidence>
<sequence>MTGPLSQWRGGFSWDGSALQFNWHPVLMVSGLVVLYGIALVVYRVPSTWKQKKHPWKLVHAGLMLLALLLSILGLCAVFDFHKHFNLPDLYSLHSWVGICTVAMFWILGLAGFLVPCSPLWFRNTLKPVHIWLGKAILILSLISLLNYPIGDKHTKFANSLGILIVAFGLVVFGILSKNKWQRPETEGESVHVSMDVMIEVIALLPAKQKKTECPFGLSDLRYGLHMVIKNILVVLMG</sequence>
<feature type="domain" description="Cytochrome b561" evidence="25">
    <location>
        <begin position="1"/>
        <end position="182"/>
    </location>
</feature>
<feature type="transmembrane region" description="Helical" evidence="24">
    <location>
        <begin position="58"/>
        <end position="81"/>
    </location>
</feature>
<dbReference type="GO" id="GO:0031902">
    <property type="term" value="C:late endosome membrane"/>
    <property type="evidence" value="ECO:0007669"/>
    <property type="project" value="UniProtKB-SubCell"/>
</dbReference>
<gene>
    <name evidence="26" type="primary">CYB561A3</name>
</gene>
<dbReference type="PROSITE" id="PS50939">
    <property type="entry name" value="CYTOCHROME_B561"/>
    <property type="match status" value="1"/>
</dbReference>
<dbReference type="GO" id="GO:0005765">
    <property type="term" value="C:lysosomal membrane"/>
    <property type="evidence" value="ECO:0007669"/>
    <property type="project" value="UniProtKB-SubCell"/>
</dbReference>
<evidence type="ECO:0000256" key="10">
    <source>
        <dbReference type="ARBA" id="ARBA00022967"/>
    </source>
</evidence>
<evidence type="ECO:0000256" key="2">
    <source>
        <dbReference type="ARBA" id="ARBA00004107"/>
    </source>
</evidence>
<reference evidence="26" key="3">
    <citation type="submission" date="2025-09" db="UniProtKB">
        <authorList>
            <consortium name="Ensembl"/>
        </authorList>
    </citation>
    <scope>IDENTIFICATION</scope>
</reference>
<dbReference type="EC" id="7.2.1.3" evidence="18"/>
<keyword evidence="7 24" id="KW-0812">Transmembrane</keyword>
<evidence type="ECO:0000313" key="26">
    <source>
        <dbReference type="Ensembl" id="ENSLCAP00010012597.1"/>
    </source>
</evidence>
<evidence type="ECO:0000256" key="3">
    <source>
        <dbReference type="ARBA" id="ARBA00004155"/>
    </source>
</evidence>
<evidence type="ECO:0000256" key="13">
    <source>
        <dbReference type="ARBA" id="ARBA00023002"/>
    </source>
</evidence>
<proteinExistence type="predicted"/>
<dbReference type="Ensembl" id="ENSLCAT00010012874.1">
    <property type="protein sequence ID" value="ENSLCAP00010012597.1"/>
    <property type="gene ID" value="ENSLCAG00010005972.1"/>
</dbReference>
<evidence type="ECO:0000256" key="20">
    <source>
        <dbReference type="ARBA" id="ARBA00042550"/>
    </source>
</evidence>
<dbReference type="Proteomes" id="UP000314980">
    <property type="component" value="Unassembled WGS sequence"/>
</dbReference>
<feature type="transmembrane region" description="Helical" evidence="24">
    <location>
        <begin position="157"/>
        <end position="176"/>
    </location>
</feature>
<evidence type="ECO:0000313" key="27">
    <source>
        <dbReference type="Proteomes" id="UP000314980"/>
    </source>
</evidence>
<dbReference type="Pfam" id="PF03188">
    <property type="entry name" value="Cytochrom_B561"/>
    <property type="match status" value="1"/>
</dbReference>
<keyword evidence="15 24" id="KW-0472">Membrane</keyword>
<evidence type="ECO:0000256" key="11">
    <source>
        <dbReference type="ARBA" id="ARBA00022982"/>
    </source>
</evidence>
<dbReference type="Gene3D" id="1.20.120.1770">
    <property type="match status" value="1"/>
</dbReference>
<evidence type="ECO:0000256" key="9">
    <source>
        <dbReference type="ARBA" id="ARBA00022753"/>
    </source>
</evidence>
<evidence type="ECO:0000256" key="12">
    <source>
        <dbReference type="ARBA" id="ARBA00022989"/>
    </source>
</evidence>
<feature type="transmembrane region" description="Helical" evidence="24">
    <location>
        <begin position="129"/>
        <end position="151"/>
    </location>
</feature>
<protein>
    <recommendedName>
        <fullName evidence="19">Lysosomal membrane ascorbate-dependent ferrireductase CYB561A3</fullName>
        <ecNumber evidence="18">7.2.1.3</ecNumber>
    </recommendedName>
    <alternativeName>
        <fullName evidence="21">Cytochrome b ascorbate-dependent protein 3</fullName>
    </alternativeName>
    <alternativeName>
        <fullName evidence="20">Lysosomal cytochrome b</fullName>
    </alternativeName>
</protein>
<evidence type="ECO:0000256" key="1">
    <source>
        <dbReference type="ARBA" id="ARBA00001970"/>
    </source>
</evidence>
<feature type="transmembrane region" description="Helical" evidence="24">
    <location>
        <begin position="93"/>
        <end position="117"/>
    </location>
</feature>
<dbReference type="InterPro" id="IPR043205">
    <property type="entry name" value="CYB561/CYBRD1-like"/>
</dbReference>
<dbReference type="FunFam" id="1.20.120.1770:FF:000001">
    <property type="entry name" value="Cytochrome b reductase 1"/>
    <property type="match status" value="1"/>
</dbReference>
<evidence type="ECO:0000256" key="5">
    <source>
        <dbReference type="ARBA" id="ARBA00022448"/>
    </source>
</evidence>
<dbReference type="SMART" id="SM00665">
    <property type="entry name" value="B561"/>
    <property type="match status" value="1"/>
</dbReference>
<comment type="subunit">
    <text evidence="4">Homodimer.</text>
</comment>
<evidence type="ECO:0000256" key="18">
    <source>
        <dbReference type="ARBA" id="ARBA00024225"/>
    </source>
</evidence>
<accession>A0A4W6CEW0</accession>
<evidence type="ECO:0000256" key="8">
    <source>
        <dbReference type="ARBA" id="ARBA00022723"/>
    </source>
</evidence>
<comment type="function">
    <text evidence="22">Transmembrane reductase that uses ascorbate as an electron donor in the cytoplasm and transfers electrons across membranes to reduce iron cations Fe(3+) into Fe(2+) in the lumen of the late endosome and lysosome. Reduced iron can then be extruded from the late endosome and lysosome to the cytoplasm by divalent metal-specific transporters. It is therefore most probably involved in endosomal and lysosomal cellular iron homeostasis.</text>
</comment>